<dbReference type="AlphaFoldDB" id="A0A7U2NQ25"/>
<organism evidence="1 2">
    <name type="scientific">Phaeosphaeria nodorum (strain SN15 / ATCC MYA-4574 / FGSC 10173)</name>
    <name type="common">Glume blotch fungus</name>
    <name type="synonym">Parastagonospora nodorum</name>
    <dbReference type="NCBI Taxonomy" id="321614"/>
    <lineage>
        <taxon>Eukaryota</taxon>
        <taxon>Fungi</taxon>
        <taxon>Dikarya</taxon>
        <taxon>Ascomycota</taxon>
        <taxon>Pezizomycotina</taxon>
        <taxon>Dothideomycetes</taxon>
        <taxon>Pleosporomycetidae</taxon>
        <taxon>Pleosporales</taxon>
        <taxon>Pleosporineae</taxon>
        <taxon>Phaeosphaeriaceae</taxon>
        <taxon>Parastagonospora</taxon>
    </lineage>
</organism>
<gene>
    <name evidence="1" type="ORF">JI435_423140</name>
</gene>
<keyword evidence="2" id="KW-1185">Reference proteome</keyword>
<evidence type="ECO:0000313" key="2">
    <source>
        <dbReference type="Proteomes" id="UP000663193"/>
    </source>
</evidence>
<evidence type="ECO:0000313" key="1">
    <source>
        <dbReference type="EMBL" id="QRD06208.1"/>
    </source>
</evidence>
<dbReference type="VEuPathDB" id="FungiDB:JI435_423140"/>
<dbReference type="Proteomes" id="UP000663193">
    <property type="component" value="Chromosome 20"/>
</dbReference>
<name>A0A7U2NQ25_PHANO</name>
<feature type="non-terminal residue" evidence="1">
    <location>
        <position position="1"/>
    </location>
</feature>
<sequence>SFTGTTSCTEHESAYAAFLVALQGYRGLREKNYCSCFGQSSPQVSLCHSFAVARCNLFLCFFQRSTSTTSHTHVSSTLAYQLCDMTKSRLPALV</sequence>
<dbReference type="EMBL" id="CP069042">
    <property type="protein sequence ID" value="QRD06208.1"/>
    <property type="molecule type" value="Genomic_DNA"/>
</dbReference>
<protein>
    <submittedName>
        <fullName evidence="1">Uncharacterized protein</fullName>
    </submittedName>
</protein>
<proteinExistence type="predicted"/>
<reference evidence="2" key="1">
    <citation type="journal article" date="2021" name="BMC Genomics">
        <title>Chromosome-level genome assembly and manually-curated proteome of model necrotroph Parastagonospora nodorum Sn15 reveals a genome-wide trove of candidate effector homologs, and redundancy of virulence-related functions within an accessory chromosome.</title>
        <authorList>
            <person name="Bertazzoni S."/>
            <person name="Jones D.A.B."/>
            <person name="Phan H.T."/>
            <person name="Tan K.-C."/>
            <person name="Hane J.K."/>
        </authorList>
    </citation>
    <scope>NUCLEOTIDE SEQUENCE [LARGE SCALE GENOMIC DNA]</scope>
    <source>
        <strain evidence="2">SN15 / ATCC MYA-4574 / FGSC 10173)</strain>
    </source>
</reference>
<accession>A0A7U2NQ25</accession>